<keyword evidence="3" id="KW-0378">Hydrolase</keyword>
<gene>
    <name evidence="3" type="ORF">ACFS7Z_25140</name>
</gene>
<comment type="similarity">
    <text evidence="1">Belongs to the glycosyl hydrolase 2 family.</text>
</comment>
<dbReference type="PANTHER" id="PTHR10066">
    <property type="entry name" value="BETA-GLUCURONIDASE"/>
    <property type="match status" value="1"/>
</dbReference>
<reference evidence="4" key="1">
    <citation type="journal article" date="2019" name="Int. J. Syst. Evol. Microbiol.">
        <title>The Global Catalogue of Microorganisms (GCM) 10K type strain sequencing project: providing services to taxonomists for standard genome sequencing and annotation.</title>
        <authorList>
            <consortium name="The Broad Institute Genomics Platform"/>
            <consortium name="The Broad Institute Genome Sequencing Center for Infectious Disease"/>
            <person name="Wu L."/>
            <person name="Ma J."/>
        </authorList>
    </citation>
    <scope>NUCLEOTIDE SEQUENCE [LARGE SCALE GENOMIC DNA]</scope>
    <source>
        <strain evidence="4">KCTC 23984</strain>
    </source>
</reference>
<evidence type="ECO:0000259" key="2">
    <source>
        <dbReference type="Pfam" id="PF02836"/>
    </source>
</evidence>
<dbReference type="GO" id="GO:0016787">
    <property type="term" value="F:hydrolase activity"/>
    <property type="evidence" value="ECO:0007669"/>
    <property type="project" value="UniProtKB-KW"/>
</dbReference>
<evidence type="ECO:0000256" key="1">
    <source>
        <dbReference type="ARBA" id="ARBA00007401"/>
    </source>
</evidence>
<protein>
    <submittedName>
        <fullName evidence="3">Glycoside hydrolase family 2 TIM barrel-domain containing protein</fullName>
    </submittedName>
</protein>
<comment type="caution">
    <text evidence="3">The sequence shown here is derived from an EMBL/GenBank/DDBJ whole genome shotgun (WGS) entry which is preliminary data.</text>
</comment>
<keyword evidence="4" id="KW-1185">Reference proteome</keyword>
<dbReference type="InterPro" id="IPR006103">
    <property type="entry name" value="Glyco_hydro_2_cat"/>
</dbReference>
<feature type="domain" description="Glycoside hydrolase family 2 catalytic" evidence="2">
    <location>
        <begin position="3"/>
        <end position="65"/>
    </location>
</feature>
<evidence type="ECO:0000313" key="3">
    <source>
        <dbReference type="EMBL" id="MFD3003667.1"/>
    </source>
</evidence>
<dbReference type="Gene3D" id="3.20.20.80">
    <property type="entry name" value="Glycosidases"/>
    <property type="match status" value="1"/>
</dbReference>
<proteinExistence type="inferred from homology"/>
<sequence length="66" mass="7572">MPKMFKKEYQEDFIKAYLDVADKKDFVAGMHVYAFSDFKTGQDIIRFGGINDGGVYMRDRKPQAAA</sequence>
<dbReference type="EMBL" id="JBHUOX010000036">
    <property type="protein sequence ID" value="MFD3003667.1"/>
    <property type="molecule type" value="Genomic_DNA"/>
</dbReference>
<evidence type="ECO:0000313" key="4">
    <source>
        <dbReference type="Proteomes" id="UP001597641"/>
    </source>
</evidence>
<accession>A0ABW6C3W1</accession>
<dbReference type="Proteomes" id="UP001597641">
    <property type="component" value="Unassembled WGS sequence"/>
</dbReference>
<dbReference type="PANTHER" id="PTHR10066:SF67">
    <property type="entry name" value="BETA-GLUCURONIDASE"/>
    <property type="match status" value="1"/>
</dbReference>
<dbReference type="Pfam" id="PF02836">
    <property type="entry name" value="Glyco_hydro_2_C"/>
    <property type="match status" value="1"/>
</dbReference>
<organism evidence="3 4">
    <name type="scientific">Pontibacter toksunensis</name>
    <dbReference type="NCBI Taxonomy" id="1332631"/>
    <lineage>
        <taxon>Bacteria</taxon>
        <taxon>Pseudomonadati</taxon>
        <taxon>Bacteroidota</taxon>
        <taxon>Cytophagia</taxon>
        <taxon>Cytophagales</taxon>
        <taxon>Hymenobacteraceae</taxon>
        <taxon>Pontibacter</taxon>
    </lineage>
</organism>
<name>A0ABW6C3W1_9BACT</name>